<dbReference type="AlphaFoldDB" id="A0A8D2M3I6"/>
<accession>A0A8D2M3I6</accession>
<name>A0A8D2M3I6_ZONAL</name>
<dbReference type="GO" id="GO:0005576">
    <property type="term" value="C:extracellular region"/>
    <property type="evidence" value="ECO:0007669"/>
    <property type="project" value="InterPro"/>
</dbReference>
<proteinExistence type="predicted"/>
<evidence type="ECO:0000313" key="4">
    <source>
        <dbReference type="Proteomes" id="UP000694413"/>
    </source>
</evidence>
<sequence length="87" mass="9895">MWSVTNPWLQPLQALWEHSWETAWLFLNLTLLLSTLCSAVPPVEGDRHLPGNAVLCRRIRGFCSWRSCPRGTSLVGRCSPSLVCCRR</sequence>
<evidence type="ECO:0000313" key="3">
    <source>
        <dbReference type="Ensembl" id="ENSZALP00000001156.1"/>
    </source>
</evidence>
<protein>
    <recommendedName>
        <fullName evidence="2">Beta-defensin-like domain-containing protein</fullName>
    </recommendedName>
</protein>
<reference evidence="3" key="1">
    <citation type="submission" date="2025-08" db="UniProtKB">
        <authorList>
            <consortium name="Ensembl"/>
        </authorList>
    </citation>
    <scope>IDENTIFICATION</scope>
</reference>
<evidence type="ECO:0000256" key="1">
    <source>
        <dbReference type="SAM" id="SignalP"/>
    </source>
</evidence>
<feature type="domain" description="Beta-defensin-like" evidence="2">
    <location>
        <begin position="54"/>
        <end position="86"/>
    </location>
</feature>
<dbReference type="InterPro" id="IPR001855">
    <property type="entry name" value="Defensin_beta-like"/>
</dbReference>
<dbReference type="Pfam" id="PF00711">
    <property type="entry name" value="Defensin_beta"/>
    <property type="match status" value="1"/>
</dbReference>
<feature type="signal peptide" evidence="1">
    <location>
        <begin position="1"/>
        <end position="39"/>
    </location>
</feature>
<dbReference type="Gene3D" id="3.10.360.10">
    <property type="entry name" value="Antimicrobial Peptide, Beta-defensin 2, Chain A"/>
    <property type="match status" value="1"/>
</dbReference>
<keyword evidence="4" id="KW-1185">Reference proteome</keyword>
<organism evidence="3 4">
    <name type="scientific">Zonotrichia albicollis</name>
    <name type="common">White-throated sparrow</name>
    <name type="synonym">Fringilla albicollis</name>
    <dbReference type="NCBI Taxonomy" id="44394"/>
    <lineage>
        <taxon>Eukaryota</taxon>
        <taxon>Metazoa</taxon>
        <taxon>Chordata</taxon>
        <taxon>Craniata</taxon>
        <taxon>Vertebrata</taxon>
        <taxon>Euteleostomi</taxon>
        <taxon>Archelosauria</taxon>
        <taxon>Archosauria</taxon>
        <taxon>Dinosauria</taxon>
        <taxon>Saurischia</taxon>
        <taxon>Theropoda</taxon>
        <taxon>Coelurosauria</taxon>
        <taxon>Aves</taxon>
        <taxon>Neognathae</taxon>
        <taxon>Neoaves</taxon>
        <taxon>Telluraves</taxon>
        <taxon>Australaves</taxon>
        <taxon>Passeriformes</taxon>
        <taxon>Passerellidae</taxon>
        <taxon>Zonotrichia</taxon>
    </lineage>
</organism>
<dbReference type="GO" id="GO:0006952">
    <property type="term" value="P:defense response"/>
    <property type="evidence" value="ECO:0007669"/>
    <property type="project" value="InterPro"/>
</dbReference>
<evidence type="ECO:0000259" key="2">
    <source>
        <dbReference type="Pfam" id="PF00711"/>
    </source>
</evidence>
<dbReference type="Ensembl" id="ENSZALT00000002150.1">
    <property type="protein sequence ID" value="ENSZALP00000001156.1"/>
    <property type="gene ID" value="ENSZALG00000001410.1"/>
</dbReference>
<keyword evidence="1" id="KW-0732">Signal</keyword>
<dbReference type="Proteomes" id="UP000694413">
    <property type="component" value="Unassembled WGS sequence"/>
</dbReference>
<feature type="chain" id="PRO_5034181240" description="Beta-defensin-like domain-containing protein" evidence="1">
    <location>
        <begin position="40"/>
        <end position="87"/>
    </location>
</feature>
<reference evidence="3" key="2">
    <citation type="submission" date="2025-09" db="UniProtKB">
        <authorList>
            <consortium name="Ensembl"/>
        </authorList>
    </citation>
    <scope>IDENTIFICATION</scope>
</reference>
<dbReference type="SUPFAM" id="SSF57392">
    <property type="entry name" value="Defensin-like"/>
    <property type="match status" value="1"/>
</dbReference>